<dbReference type="Proteomes" id="UP000014104">
    <property type="component" value="Unassembled WGS sequence"/>
</dbReference>
<comment type="caution">
    <text evidence="7">The sequence shown here is derived from an EMBL/GenBank/DDBJ whole genome shotgun (WGS) entry which is preliminary data.</text>
</comment>
<sequence length="316" mass="34847">MNTFEEKNIIKIACLYYEDGLTQAQIAKIIGVSRSLVSKLLLDAREQGIVEITINSKNEYTSKLERSLEAVYGLKTAMVIDSKDLTNEEVEKVAANYGAHYLNNRLKSIDRIGISWGKGIRRIVDSIIHSSNMAVSVVPLIGGMGDSHVNIHSNQLCHDLARKIRGQSKYLYTPAMLPDEQLAVALRNNQTIKSVLDDGSNVDFAIVGLGNPYAGSTMEEIGYLTGKDIQQLKKDKVVGDINSNFFNANGQKVDNEINKSIVGVTLENIRKMPQVMTIVDDIRRTDIAKIAIETNLINILVTTDKIAQALLDAAVE</sequence>
<name>A0AAV3J2Z8_ENTAV</name>
<dbReference type="EMBL" id="ASWL01000002">
    <property type="protein sequence ID" value="EOU23903.1"/>
    <property type="molecule type" value="Genomic_DNA"/>
</dbReference>
<dbReference type="Proteomes" id="UP000014107">
    <property type="component" value="Unassembled WGS sequence"/>
</dbReference>
<dbReference type="PANTHER" id="PTHR34294">
    <property type="entry name" value="TRANSCRIPTIONAL REGULATOR-RELATED"/>
    <property type="match status" value="1"/>
</dbReference>
<dbReference type="InterPro" id="IPR037171">
    <property type="entry name" value="NagB/RpiA_transferase-like"/>
</dbReference>
<keyword evidence="2" id="KW-0805">Transcription regulation</keyword>
<evidence type="ECO:0000256" key="2">
    <source>
        <dbReference type="ARBA" id="ARBA00023015"/>
    </source>
</evidence>
<dbReference type="GO" id="GO:0003700">
    <property type="term" value="F:DNA-binding transcription factor activity"/>
    <property type="evidence" value="ECO:0007669"/>
    <property type="project" value="InterPro"/>
</dbReference>
<gene>
    <name evidence="7" type="ORF">I570_01769</name>
    <name evidence="6" type="ORF">OMU_00114</name>
</gene>
<dbReference type="SUPFAM" id="SSF100950">
    <property type="entry name" value="NagB/RpiA/CoA transferase-like"/>
    <property type="match status" value="1"/>
</dbReference>
<dbReference type="EMBL" id="AHYV01000002">
    <property type="protein sequence ID" value="EOT51911.1"/>
    <property type="molecule type" value="Genomic_DNA"/>
</dbReference>
<evidence type="ECO:0000313" key="8">
    <source>
        <dbReference type="Proteomes" id="UP000014104"/>
    </source>
</evidence>
<evidence type="ECO:0000313" key="9">
    <source>
        <dbReference type="Proteomes" id="UP000014107"/>
    </source>
</evidence>
<dbReference type="InterPro" id="IPR007324">
    <property type="entry name" value="Sugar-bd_dom_put"/>
</dbReference>
<feature type="domain" description="HTH cro/C1-type" evidence="5">
    <location>
        <begin position="20"/>
        <end position="40"/>
    </location>
</feature>
<keyword evidence="3" id="KW-0238">DNA-binding</keyword>
<accession>A0AAV3J2Z8</accession>
<dbReference type="InterPro" id="IPR007630">
    <property type="entry name" value="RNA_pol_sigma70_r4"/>
</dbReference>
<proteinExistence type="inferred from homology"/>
<reference evidence="6 8" key="1">
    <citation type="submission" date="2013-03" db="EMBL/GenBank/DDBJ databases">
        <title>The Genome Sequence of Enterococcus avium ATCC_14025 (Illumina only assembly).</title>
        <authorList>
            <consortium name="The Broad Institute Genomics Platform"/>
            <consortium name="The Broad Institute Genome Sequencing Center for Infectious Disease"/>
            <person name="Earl A."/>
            <person name="Russ C."/>
            <person name="Gilmore M."/>
            <person name="Surin D."/>
            <person name="Walker B."/>
            <person name="Young S."/>
            <person name="Zeng Q."/>
            <person name="Gargeya S."/>
            <person name="Fitzgerald M."/>
            <person name="Haas B."/>
            <person name="Abouelleil A."/>
            <person name="Allen A.W."/>
            <person name="Alvarado L."/>
            <person name="Arachchi H.M."/>
            <person name="Berlin A.M."/>
            <person name="Chapman S.B."/>
            <person name="Gainer-Dewar J."/>
            <person name="Goldberg J."/>
            <person name="Griggs A."/>
            <person name="Gujja S."/>
            <person name="Hansen M."/>
            <person name="Howarth C."/>
            <person name="Imamovic A."/>
            <person name="Ireland A."/>
            <person name="Larimer J."/>
            <person name="McCowan C."/>
            <person name="Murphy C."/>
            <person name="Pearson M."/>
            <person name="Poon T.W."/>
            <person name="Priest M."/>
            <person name="Roberts A."/>
            <person name="Saif S."/>
            <person name="Shea T."/>
            <person name="Sisk P."/>
            <person name="Sykes S."/>
            <person name="Wortman J."/>
            <person name="Nusbaum C."/>
            <person name="Birren B."/>
        </authorList>
    </citation>
    <scope>NUCLEOTIDE SEQUENCE [LARGE SCALE GENOMIC DNA]</scope>
    <source>
        <strain evidence="6 8">ATCC 14025</strain>
    </source>
</reference>
<dbReference type="Pfam" id="PF04198">
    <property type="entry name" value="Sugar-bind"/>
    <property type="match status" value="1"/>
</dbReference>
<dbReference type="PROSITE" id="PS50943">
    <property type="entry name" value="HTH_CROC1"/>
    <property type="match status" value="1"/>
</dbReference>
<evidence type="ECO:0000259" key="5">
    <source>
        <dbReference type="PROSITE" id="PS50943"/>
    </source>
</evidence>
<dbReference type="GO" id="GO:0030246">
    <property type="term" value="F:carbohydrate binding"/>
    <property type="evidence" value="ECO:0007669"/>
    <property type="project" value="InterPro"/>
</dbReference>
<protein>
    <recommendedName>
        <fullName evidence="5">HTH cro/C1-type domain-containing protein</fullName>
    </recommendedName>
</protein>
<evidence type="ECO:0000313" key="6">
    <source>
        <dbReference type="EMBL" id="EOT51911.1"/>
    </source>
</evidence>
<evidence type="ECO:0000256" key="1">
    <source>
        <dbReference type="ARBA" id="ARBA00010466"/>
    </source>
</evidence>
<dbReference type="AlphaFoldDB" id="A0AAV3J2Z8"/>
<dbReference type="GO" id="GO:0006352">
    <property type="term" value="P:DNA-templated transcription initiation"/>
    <property type="evidence" value="ECO:0007669"/>
    <property type="project" value="InterPro"/>
</dbReference>
<evidence type="ECO:0000256" key="4">
    <source>
        <dbReference type="ARBA" id="ARBA00023163"/>
    </source>
</evidence>
<dbReference type="InterPro" id="IPR001387">
    <property type="entry name" value="Cro/C1-type_HTH"/>
</dbReference>
<keyword evidence="4" id="KW-0804">Transcription</keyword>
<dbReference type="InterPro" id="IPR051054">
    <property type="entry name" value="SorC_transcr_regulators"/>
</dbReference>
<evidence type="ECO:0000256" key="3">
    <source>
        <dbReference type="ARBA" id="ARBA00023125"/>
    </source>
</evidence>
<keyword evidence="8" id="KW-1185">Reference proteome</keyword>
<dbReference type="Gene3D" id="1.10.10.10">
    <property type="entry name" value="Winged helix-like DNA-binding domain superfamily/Winged helix DNA-binding domain"/>
    <property type="match status" value="1"/>
</dbReference>
<dbReference type="Gene3D" id="3.40.50.1360">
    <property type="match status" value="1"/>
</dbReference>
<comment type="similarity">
    <text evidence="1">Belongs to the SorC transcriptional regulatory family.</text>
</comment>
<dbReference type="Pfam" id="PF04545">
    <property type="entry name" value="Sigma70_r4"/>
    <property type="match status" value="1"/>
</dbReference>
<dbReference type="SUPFAM" id="SSF46689">
    <property type="entry name" value="Homeodomain-like"/>
    <property type="match status" value="1"/>
</dbReference>
<organism evidence="7 9">
    <name type="scientific">Enterococcus avium ATCC 14025</name>
    <dbReference type="NCBI Taxonomy" id="1140002"/>
    <lineage>
        <taxon>Bacteria</taxon>
        <taxon>Bacillati</taxon>
        <taxon>Bacillota</taxon>
        <taxon>Bacilli</taxon>
        <taxon>Lactobacillales</taxon>
        <taxon>Enterococcaceae</taxon>
        <taxon>Enterococcus</taxon>
    </lineage>
</organism>
<dbReference type="InterPro" id="IPR036388">
    <property type="entry name" value="WH-like_DNA-bd_sf"/>
</dbReference>
<reference evidence="7 9" key="2">
    <citation type="submission" date="2013-03" db="EMBL/GenBank/DDBJ databases">
        <title>The Genome Sequence of Enterococcus avium ATCC_14025 (PacBio/Illumina hybrid assembly).</title>
        <authorList>
            <consortium name="The Broad Institute Genomics Platform"/>
            <consortium name="The Broad Institute Genome Sequencing Center for Infectious Disease"/>
            <person name="Earl A."/>
            <person name="Russ C."/>
            <person name="Gilmore M."/>
            <person name="Surin D."/>
            <person name="Walker B."/>
            <person name="Young S."/>
            <person name="Zeng Q."/>
            <person name="Gargeya S."/>
            <person name="Fitzgerald M."/>
            <person name="Haas B."/>
            <person name="Abouelleil A."/>
            <person name="Allen A.W."/>
            <person name="Alvarado L."/>
            <person name="Arachchi H.M."/>
            <person name="Berlin A.M."/>
            <person name="Chapman S.B."/>
            <person name="Gainer-Dewar J."/>
            <person name="Goldberg J."/>
            <person name="Griggs A."/>
            <person name="Gujja S."/>
            <person name="Hansen M."/>
            <person name="Howarth C."/>
            <person name="Imamovic A."/>
            <person name="Ireland A."/>
            <person name="Larimer J."/>
            <person name="McCowan C."/>
            <person name="Murphy C."/>
            <person name="Pearson M."/>
            <person name="Poon T.W."/>
            <person name="Priest M."/>
            <person name="Roberts A."/>
            <person name="Saif S."/>
            <person name="Shea T."/>
            <person name="Sisk P."/>
            <person name="Sykes S."/>
            <person name="Wortman J."/>
            <person name="Nusbaum C."/>
            <person name="Birren B."/>
        </authorList>
    </citation>
    <scope>NUCLEOTIDE SEQUENCE [LARGE SCALE GENOMIC DNA]</scope>
    <source>
        <strain evidence="7 9">ATCC 14025</strain>
    </source>
</reference>
<dbReference type="PANTHER" id="PTHR34294:SF12">
    <property type="entry name" value="SUGAR-BINDING TRANSCRIPTIONAL REGULATOR"/>
    <property type="match status" value="1"/>
</dbReference>
<evidence type="ECO:0000313" key="7">
    <source>
        <dbReference type="EMBL" id="EOU23903.1"/>
    </source>
</evidence>
<dbReference type="InterPro" id="IPR009057">
    <property type="entry name" value="Homeodomain-like_sf"/>
</dbReference>
<dbReference type="GO" id="GO:0003677">
    <property type="term" value="F:DNA binding"/>
    <property type="evidence" value="ECO:0007669"/>
    <property type="project" value="UniProtKB-KW"/>
</dbReference>